<evidence type="ECO:0000313" key="1">
    <source>
        <dbReference type="EMBL" id="SPH22235.1"/>
    </source>
</evidence>
<accession>A0A2R8BGH8</accession>
<protein>
    <recommendedName>
        <fullName evidence="3">Sulfotransferase domain-containing protein</fullName>
    </recommendedName>
</protein>
<dbReference type="InterPro" id="IPR027417">
    <property type="entry name" value="P-loop_NTPase"/>
</dbReference>
<proteinExistence type="predicted"/>
<dbReference type="Pfam" id="PF13469">
    <property type="entry name" value="Sulfotransfer_3"/>
    <property type="match status" value="1"/>
</dbReference>
<name>A0A2R8BGH8_9RHOB</name>
<evidence type="ECO:0008006" key="3">
    <source>
        <dbReference type="Google" id="ProtNLM"/>
    </source>
</evidence>
<sequence length="282" mass="33173">MAHENYFSYISLARAGSSWLHAYLKNHTTAQMTATKEINWFNRRNPKQRQRIDARIRARWEATQQQLLNGEIEMTPGILEYRDRFEMRTDADYKRFFTSRVEPDAVFGDITPSYGRLSQIEFGRMLALFPETKLIFLMRNPAEQLWSRAAHQIKNKSLTVTMEQIVGQWMAPCIPSNPIPFAPEIYENAVQSVPPERIFRHFTEHMFSENADEMLQELCGFLGIIGKPVAKHEFTRNRGRYPPLPEELRKSIVQRTAKSYLWAEKTISNLPDNWRRDIELYL</sequence>
<dbReference type="AlphaFoldDB" id="A0A2R8BGH8"/>
<dbReference type="EMBL" id="OMOR01000001">
    <property type="protein sequence ID" value="SPH22235.1"/>
    <property type="molecule type" value="Genomic_DNA"/>
</dbReference>
<gene>
    <name evidence="1" type="ORF">ASD8599_02981</name>
</gene>
<dbReference type="SUPFAM" id="SSF52540">
    <property type="entry name" value="P-loop containing nucleoside triphosphate hydrolases"/>
    <property type="match status" value="1"/>
</dbReference>
<keyword evidence="2" id="KW-1185">Reference proteome</keyword>
<reference evidence="1 2" key="1">
    <citation type="submission" date="2018-03" db="EMBL/GenBank/DDBJ databases">
        <authorList>
            <person name="Keele B.F."/>
        </authorList>
    </citation>
    <scope>NUCLEOTIDE SEQUENCE [LARGE SCALE GENOMIC DNA]</scope>
    <source>
        <strain evidence="1 2">CECT 8599</strain>
    </source>
</reference>
<dbReference type="Gene3D" id="3.40.50.300">
    <property type="entry name" value="P-loop containing nucleotide triphosphate hydrolases"/>
    <property type="match status" value="1"/>
</dbReference>
<dbReference type="RefSeq" id="WP_181364501.1">
    <property type="nucleotide sequence ID" value="NZ_OMOR01000001.1"/>
</dbReference>
<dbReference type="Proteomes" id="UP000244880">
    <property type="component" value="Unassembled WGS sequence"/>
</dbReference>
<organism evidence="1 2">
    <name type="scientific">Ascidiaceihabitans donghaensis</name>
    <dbReference type="NCBI Taxonomy" id="1510460"/>
    <lineage>
        <taxon>Bacteria</taxon>
        <taxon>Pseudomonadati</taxon>
        <taxon>Pseudomonadota</taxon>
        <taxon>Alphaproteobacteria</taxon>
        <taxon>Rhodobacterales</taxon>
        <taxon>Paracoccaceae</taxon>
        <taxon>Ascidiaceihabitans</taxon>
    </lineage>
</organism>
<evidence type="ECO:0000313" key="2">
    <source>
        <dbReference type="Proteomes" id="UP000244880"/>
    </source>
</evidence>